<evidence type="ECO:0000313" key="2">
    <source>
        <dbReference type="Proteomes" id="UP000028643"/>
    </source>
</evidence>
<name>A0A085VAU7_PSESX</name>
<comment type="caution">
    <text evidence="1">The sequence shown here is derived from an EMBL/GenBank/DDBJ whole genome shotgun (WGS) entry which is preliminary data.</text>
</comment>
<protein>
    <submittedName>
        <fullName evidence="1">Uncharacterized protein</fullName>
    </submittedName>
</protein>
<accession>A0A085VAU7</accession>
<dbReference type="RefSeq" id="WP_047573907.1">
    <property type="nucleotide sequence ID" value="NZ_JPQT01000097.1"/>
</dbReference>
<reference evidence="1 2" key="1">
    <citation type="submission" date="2014-07" db="EMBL/GenBank/DDBJ databases">
        <title>Draft Genome Sequences of Environmental Pseudomonas syringae strains.</title>
        <authorList>
            <person name="Baltrus D.A."/>
            <person name="Berge O."/>
            <person name="Morris C."/>
        </authorList>
    </citation>
    <scope>NUCLEOTIDE SEQUENCE [LARGE SCALE GENOMIC DNA]</scope>
    <source>
        <strain evidence="1 2">CEB003</strain>
    </source>
</reference>
<proteinExistence type="predicted"/>
<dbReference type="PATRIC" id="fig|317.174.peg.1848"/>
<gene>
    <name evidence="1" type="ORF">IV02_09035</name>
</gene>
<organism evidence="1 2">
    <name type="scientific">Pseudomonas syringae</name>
    <dbReference type="NCBI Taxonomy" id="317"/>
    <lineage>
        <taxon>Bacteria</taxon>
        <taxon>Pseudomonadati</taxon>
        <taxon>Pseudomonadota</taxon>
        <taxon>Gammaproteobacteria</taxon>
        <taxon>Pseudomonadales</taxon>
        <taxon>Pseudomonadaceae</taxon>
        <taxon>Pseudomonas</taxon>
    </lineage>
</organism>
<dbReference type="EMBL" id="JPQT01000097">
    <property type="protein sequence ID" value="KFE52560.1"/>
    <property type="molecule type" value="Genomic_DNA"/>
</dbReference>
<dbReference type="Proteomes" id="UP000028643">
    <property type="component" value="Unassembled WGS sequence"/>
</dbReference>
<dbReference type="AlphaFoldDB" id="A0A085VAU7"/>
<evidence type="ECO:0000313" key="1">
    <source>
        <dbReference type="EMBL" id="KFE52560.1"/>
    </source>
</evidence>
<sequence>MNINSAVSVSSAYSLVQNRKFDVERPALATGNPGDIEALDADAVPGTLETADKIELYEYEEKPWESEKWYMENLTYDYDRRRFFIFMQEVDKISQLHTIKIKFKEFSDYITDQRSDIASIKYGFTLDEVGKIKILDPHQKLSESDKSWLTEKINTFNGLSKTVNSHFQTLMTLIDHADSLGKKYNLNRHNFQTTIDYGNILNIAWDSLNKTFDKMLNDNSERRPEPSIDTLA</sequence>